<keyword evidence="4" id="KW-1185">Reference proteome</keyword>
<comment type="caution">
    <text evidence="2">The sequence shown here is derived from an EMBL/GenBank/DDBJ whole genome shotgun (WGS) entry which is preliminary data.</text>
</comment>
<dbReference type="Proteomes" id="UP000663829">
    <property type="component" value="Unassembled WGS sequence"/>
</dbReference>
<feature type="compositionally biased region" description="Low complexity" evidence="1">
    <location>
        <begin position="33"/>
        <end position="44"/>
    </location>
</feature>
<dbReference type="AlphaFoldDB" id="A0A814UBG4"/>
<dbReference type="OrthoDB" id="5988132at2759"/>
<reference evidence="2" key="1">
    <citation type="submission" date="2021-02" db="EMBL/GenBank/DDBJ databases">
        <authorList>
            <person name="Nowell W R."/>
        </authorList>
    </citation>
    <scope>NUCLEOTIDE SEQUENCE</scope>
</reference>
<evidence type="ECO:0000313" key="2">
    <source>
        <dbReference type="EMBL" id="CAF1169907.1"/>
    </source>
</evidence>
<name>A0A814UBG4_9BILA</name>
<accession>A0A814UBG4</accession>
<feature type="compositionally biased region" description="Acidic residues" evidence="1">
    <location>
        <begin position="45"/>
        <end position="70"/>
    </location>
</feature>
<dbReference type="EMBL" id="CAJNOQ010007480">
    <property type="protein sequence ID" value="CAF1169907.1"/>
    <property type="molecule type" value="Genomic_DNA"/>
</dbReference>
<evidence type="ECO:0000256" key="1">
    <source>
        <dbReference type="SAM" id="MobiDB-lite"/>
    </source>
</evidence>
<evidence type="ECO:0000313" key="4">
    <source>
        <dbReference type="Proteomes" id="UP000663829"/>
    </source>
</evidence>
<protein>
    <submittedName>
        <fullName evidence="2">Uncharacterized protein</fullName>
    </submittedName>
</protein>
<evidence type="ECO:0000313" key="3">
    <source>
        <dbReference type="EMBL" id="CAF3933655.1"/>
    </source>
</evidence>
<proteinExistence type="predicted"/>
<feature type="region of interest" description="Disordered" evidence="1">
    <location>
        <begin position="29"/>
        <end position="70"/>
    </location>
</feature>
<dbReference type="Proteomes" id="UP000681722">
    <property type="component" value="Unassembled WGS sequence"/>
</dbReference>
<organism evidence="2 4">
    <name type="scientific">Didymodactylos carnosus</name>
    <dbReference type="NCBI Taxonomy" id="1234261"/>
    <lineage>
        <taxon>Eukaryota</taxon>
        <taxon>Metazoa</taxon>
        <taxon>Spiralia</taxon>
        <taxon>Gnathifera</taxon>
        <taxon>Rotifera</taxon>
        <taxon>Eurotatoria</taxon>
        <taxon>Bdelloidea</taxon>
        <taxon>Philodinida</taxon>
        <taxon>Philodinidae</taxon>
        <taxon>Didymodactylos</taxon>
    </lineage>
</organism>
<dbReference type="EMBL" id="CAJOBC010007479">
    <property type="protein sequence ID" value="CAF3933655.1"/>
    <property type="molecule type" value="Genomic_DNA"/>
</dbReference>
<sequence length="508" mass="58895">MCGTRRKGYYDFLHDYCMKEISTVIDQRRANRQRATTTTNVQTANEDDDNKEEPSSDEDSNADADTDEDFVLSDDKESTKLLREALNHLLDLCGNKNRTWVTHNYRELTEQTRLRYLSRARSIVKSVIRVMAPNDVDQLEHDLFEHHGDKHVVKLDGNFLSVMEGVSEAYKNTESWTTRREILSIVAPQINFKLIQSFLPGLTIDRFTAARKHAAEFGHGVPIDQSPTVVQRFDYDQVEHFIEFITSEHVCTDLPFGERCLKQSNGNELFVPNTIRNMIPTRIIEQYYIFCQENSLGFHPLGRSSLYSLLDVCKSSTRKSLQGINYFAADAGEAFDSMEKLIEELHLDMRKHRRLLENLKRGRQYLKSDYKVHVAKSSTVGDHCATFALCDKSDKNFQQMCDHEHTDTCDECLNLRVTFEEIKHAIDNSTNDKQVSTRLLAKFMSYQEAIEAWKCHLLRAINQDLCRQEILGTLNNNSVNIYMDWAMKWLPEKYREGQTYFFGKRGIS</sequence>
<gene>
    <name evidence="2" type="ORF">GPM918_LOCUS22125</name>
    <name evidence="3" type="ORF">SRO942_LOCUS22121</name>
</gene>